<evidence type="ECO:0000313" key="4">
    <source>
        <dbReference type="EMBL" id="KAF2713773.1"/>
    </source>
</evidence>
<dbReference type="InterPro" id="IPR050246">
    <property type="entry name" value="Class_II_FBP_aldolase"/>
</dbReference>
<feature type="binding site" evidence="2">
    <location>
        <position position="183"/>
    </location>
    <ligand>
        <name>Zn(2+)</name>
        <dbReference type="ChEBI" id="CHEBI:29105"/>
        <label>1</label>
        <note>catalytic</note>
    </ligand>
</feature>
<evidence type="ECO:0000313" key="5">
    <source>
        <dbReference type="Proteomes" id="UP000799428"/>
    </source>
</evidence>
<dbReference type="EC" id="4.1.2.13" evidence="3"/>
<sequence length="289" mass="31315">MAPSLSDNRTLHILNAAAAGKYGVLAAIAYNIEQLTAIVRAAEAKRSPLIIQLFPSTLKQLPTLAHAAAAAVNSATIPLSLHIDHAQDEAHIREMMETLPVDSIMVDMSHFDQAENLEKTRILAKECHERGIAVEAESGRINGGEDGIADTGDLEALFTAPSDVEDFINASIDILAPSIGNIHGDYGPSGPAQGQLHFDRLESINKQINDRVQIALHGTNDFPPQVMQRCIRSGAIKLNVNKLILEVWNVFLRENASKMGIVGLIDEGMNVLQKETERWMDICGSSGKA</sequence>
<dbReference type="PIRSF" id="PIRSF001359">
    <property type="entry name" value="F_bP_aldolase_II"/>
    <property type="match status" value="1"/>
</dbReference>
<protein>
    <recommendedName>
        <fullName evidence="3">Fructose-bisphosphate aldolase</fullName>
        <shortName evidence="3">FBP aldolase</shortName>
        <ecNumber evidence="3">4.1.2.13</ecNumber>
    </recommendedName>
</protein>
<accession>A0A6G1KMB3</accession>
<dbReference type="GO" id="GO:0004332">
    <property type="term" value="F:fructose-bisphosphate aldolase activity"/>
    <property type="evidence" value="ECO:0007669"/>
    <property type="project" value="UniProtKB-EC"/>
</dbReference>
<keyword evidence="2 3" id="KW-0479">Metal-binding</keyword>
<name>A0A6G1KMB3_9PLEO</name>
<evidence type="ECO:0000256" key="1">
    <source>
        <dbReference type="PIRSR" id="PIRSR001359-1"/>
    </source>
</evidence>
<dbReference type="Pfam" id="PF01116">
    <property type="entry name" value="F_bP_aldolase"/>
    <property type="match status" value="1"/>
</dbReference>
<dbReference type="SUPFAM" id="SSF51569">
    <property type="entry name" value="Aldolase"/>
    <property type="match status" value="1"/>
</dbReference>
<dbReference type="GO" id="GO:0008270">
    <property type="term" value="F:zinc ion binding"/>
    <property type="evidence" value="ECO:0007669"/>
    <property type="project" value="UniProtKB-UniRule"/>
</dbReference>
<comment type="pathway">
    <text evidence="3">Carbohydrate degradation; glycolysis; D-glyceraldehyde 3-phosphate and glycerone phosphate from D-glucose: step 4/4.</text>
</comment>
<comment type="cofactor">
    <cofactor evidence="2 3">
        <name>Zn(2+)</name>
        <dbReference type="ChEBI" id="CHEBI:29105"/>
    </cofactor>
    <text evidence="2 3">Binds 2 Zn(2+) ions per subunit. One is catalytic and the other provides a structural contribution.</text>
</comment>
<keyword evidence="2 3" id="KW-0862">Zinc</keyword>
<feature type="binding site" evidence="2">
    <location>
        <position position="137"/>
    </location>
    <ligand>
        <name>Zn(2+)</name>
        <dbReference type="ChEBI" id="CHEBI:29105"/>
        <label>2</label>
    </ligand>
</feature>
<feature type="binding site" evidence="2">
    <location>
        <position position="217"/>
    </location>
    <ligand>
        <name>Zn(2+)</name>
        <dbReference type="ChEBI" id="CHEBI:29105"/>
        <label>1</label>
        <note>catalytic</note>
    </ligand>
</feature>
<keyword evidence="3" id="KW-0324">Glycolysis</keyword>
<dbReference type="AlphaFoldDB" id="A0A6G1KMB3"/>
<feature type="binding site" evidence="2">
    <location>
        <position position="107"/>
    </location>
    <ligand>
        <name>Zn(2+)</name>
        <dbReference type="ChEBI" id="CHEBI:29105"/>
        <label>2</label>
    </ligand>
</feature>
<dbReference type="OrthoDB" id="2558351at2759"/>
<dbReference type="InterPro" id="IPR000771">
    <property type="entry name" value="FBA_II"/>
</dbReference>
<dbReference type="PANTHER" id="PTHR30304:SF0">
    <property type="entry name" value="D-TAGATOSE-1,6-BISPHOSPHATE ALDOLASE SUBUNIT GATY-RELATED"/>
    <property type="match status" value="1"/>
</dbReference>
<evidence type="ECO:0000256" key="2">
    <source>
        <dbReference type="PIRSR" id="PIRSR001359-3"/>
    </source>
</evidence>
<gene>
    <name evidence="4" type="ORF">K504DRAFT_473017</name>
</gene>
<organism evidence="4 5">
    <name type="scientific">Pleomassaria siparia CBS 279.74</name>
    <dbReference type="NCBI Taxonomy" id="1314801"/>
    <lineage>
        <taxon>Eukaryota</taxon>
        <taxon>Fungi</taxon>
        <taxon>Dikarya</taxon>
        <taxon>Ascomycota</taxon>
        <taxon>Pezizomycotina</taxon>
        <taxon>Dothideomycetes</taxon>
        <taxon>Pleosporomycetidae</taxon>
        <taxon>Pleosporales</taxon>
        <taxon>Pleomassariaceae</taxon>
        <taxon>Pleomassaria</taxon>
    </lineage>
</organism>
<keyword evidence="5" id="KW-1185">Reference proteome</keyword>
<evidence type="ECO:0000256" key="3">
    <source>
        <dbReference type="RuleBase" id="RU366023"/>
    </source>
</evidence>
<dbReference type="GO" id="GO:0006096">
    <property type="term" value="P:glycolytic process"/>
    <property type="evidence" value="ECO:0007669"/>
    <property type="project" value="UniProtKB-UniPathway"/>
</dbReference>
<comment type="similarity">
    <text evidence="3">Belongs to the class II fructose-bisphosphate aldolase family.</text>
</comment>
<dbReference type="UniPathway" id="UPA00109">
    <property type="reaction ID" value="UER00183"/>
</dbReference>
<dbReference type="PANTHER" id="PTHR30304">
    <property type="entry name" value="D-TAGATOSE-1,6-BISPHOSPHATE ALDOLASE"/>
    <property type="match status" value="1"/>
</dbReference>
<dbReference type="InterPro" id="IPR013785">
    <property type="entry name" value="Aldolase_TIM"/>
</dbReference>
<comment type="catalytic activity">
    <reaction evidence="3">
        <text>beta-D-fructose 1,6-bisphosphate = D-glyceraldehyde 3-phosphate + dihydroxyacetone phosphate</text>
        <dbReference type="Rhea" id="RHEA:14729"/>
        <dbReference type="ChEBI" id="CHEBI:32966"/>
        <dbReference type="ChEBI" id="CHEBI:57642"/>
        <dbReference type="ChEBI" id="CHEBI:59776"/>
        <dbReference type="EC" id="4.1.2.13"/>
    </reaction>
</comment>
<proteinExistence type="inferred from homology"/>
<feature type="active site" description="Proton donor" evidence="1">
    <location>
        <position position="84"/>
    </location>
</feature>
<dbReference type="Gene3D" id="3.20.20.70">
    <property type="entry name" value="Aldolase class I"/>
    <property type="match status" value="1"/>
</dbReference>
<keyword evidence="3" id="KW-0456">Lyase</keyword>
<dbReference type="EMBL" id="MU005765">
    <property type="protein sequence ID" value="KAF2713773.1"/>
    <property type="molecule type" value="Genomic_DNA"/>
</dbReference>
<feature type="binding site" evidence="2">
    <location>
        <position position="85"/>
    </location>
    <ligand>
        <name>Zn(2+)</name>
        <dbReference type="ChEBI" id="CHEBI:29105"/>
        <label>1</label>
        <note>catalytic</note>
    </ligand>
</feature>
<dbReference type="Proteomes" id="UP000799428">
    <property type="component" value="Unassembled WGS sequence"/>
</dbReference>
<reference evidence="4" key="1">
    <citation type="journal article" date="2020" name="Stud. Mycol.">
        <title>101 Dothideomycetes genomes: a test case for predicting lifestyles and emergence of pathogens.</title>
        <authorList>
            <person name="Haridas S."/>
            <person name="Albert R."/>
            <person name="Binder M."/>
            <person name="Bloem J."/>
            <person name="Labutti K."/>
            <person name="Salamov A."/>
            <person name="Andreopoulos B."/>
            <person name="Baker S."/>
            <person name="Barry K."/>
            <person name="Bills G."/>
            <person name="Bluhm B."/>
            <person name="Cannon C."/>
            <person name="Castanera R."/>
            <person name="Culley D."/>
            <person name="Daum C."/>
            <person name="Ezra D."/>
            <person name="Gonzalez J."/>
            <person name="Henrissat B."/>
            <person name="Kuo A."/>
            <person name="Liang C."/>
            <person name="Lipzen A."/>
            <person name="Lutzoni F."/>
            <person name="Magnuson J."/>
            <person name="Mondo S."/>
            <person name="Nolan M."/>
            <person name="Ohm R."/>
            <person name="Pangilinan J."/>
            <person name="Park H.-J."/>
            <person name="Ramirez L."/>
            <person name="Alfaro M."/>
            <person name="Sun H."/>
            <person name="Tritt A."/>
            <person name="Yoshinaga Y."/>
            <person name="Zwiers L.-H."/>
            <person name="Turgeon B."/>
            <person name="Goodwin S."/>
            <person name="Spatafora J."/>
            <person name="Crous P."/>
            <person name="Grigoriev I."/>
        </authorList>
    </citation>
    <scope>NUCLEOTIDE SEQUENCE</scope>
    <source>
        <strain evidence="4">CBS 279.74</strain>
    </source>
</reference>
<comment type="function">
    <text evidence="3">Catalyzes the aldol condensation of dihydroxyacetone phosphate (DHAP or glycerone-phosphate) with glyceraldehyde 3-phosphate (G3P) to form fructose 1,6-bisphosphate (FBP) in gluconeogenesis and the reverse reaction in glycolysis.</text>
</comment>